<dbReference type="AlphaFoldDB" id="A0AAD7ULN3"/>
<accession>A0AAD7ULN3</accession>
<keyword evidence="2" id="KW-1185">Reference proteome</keyword>
<dbReference type="EMBL" id="JAQMWT010000069">
    <property type="protein sequence ID" value="KAJ8611560.1"/>
    <property type="molecule type" value="Genomic_DNA"/>
</dbReference>
<reference evidence="1" key="1">
    <citation type="submission" date="2023-01" db="EMBL/GenBank/DDBJ databases">
        <title>Metagenome sequencing of chrysophaentin producing Chrysophaeum taylorii.</title>
        <authorList>
            <person name="Davison J."/>
            <person name="Bewley C."/>
        </authorList>
    </citation>
    <scope>NUCLEOTIDE SEQUENCE</scope>
    <source>
        <strain evidence="1">NIES-1699</strain>
    </source>
</reference>
<feature type="non-terminal residue" evidence="1">
    <location>
        <position position="1"/>
    </location>
</feature>
<sequence>MRTAVEHTLVAAVYAPFREPNDVANPRAIANAHGITVTRTDHGANSRSIDAAERVSFAPFERAIRCAIFLPFCGLDVPADALPVAISHDESIFGTNTITDARTDGHAQLLPIVYTHDDAEPSARAVTEPLPSTRRTLHCADDADAVACAHARAVLRSVQVPLDDDDDDALYSPEFGGAFLGPQRNAVTWDRRTHVKHPFFANPSLFCESDTIAATKNAPTAIVWLPISSSSSTAKIVE</sequence>
<evidence type="ECO:0000313" key="2">
    <source>
        <dbReference type="Proteomes" id="UP001230188"/>
    </source>
</evidence>
<evidence type="ECO:0000313" key="1">
    <source>
        <dbReference type="EMBL" id="KAJ8611560.1"/>
    </source>
</evidence>
<proteinExistence type="predicted"/>
<protein>
    <submittedName>
        <fullName evidence="1">Uncharacterized protein</fullName>
    </submittedName>
</protein>
<comment type="caution">
    <text evidence="1">The sequence shown here is derived from an EMBL/GenBank/DDBJ whole genome shotgun (WGS) entry which is preliminary data.</text>
</comment>
<gene>
    <name evidence="1" type="ORF">CTAYLR_010172</name>
</gene>
<dbReference type="Proteomes" id="UP001230188">
    <property type="component" value="Unassembled WGS sequence"/>
</dbReference>
<name>A0AAD7ULN3_9STRA</name>
<organism evidence="1 2">
    <name type="scientific">Chrysophaeum taylorii</name>
    <dbReference type="NCBI Taxonomy" id="2483200"/>
    <lineage>
        <taxon>Eukaryota</taxon>
        <taxon>Sar</taxon>
        <taxon>Stramenopiles</taxon>
        <taxon>Ochrophyta</taxon>
        <taxon>Pelagophyceae</taxon>
        <taxon>Pelagomonadales</taxon>
        <taxon>Pelagomonadaceae</taxon>
        <taxon>Chrysophaeum</taxon>
    </lineage>
</organism>